<evidence type="ECO:0000313" key="5">
    <source>
        <dbReference type="EMBL" id="MBE8715169.1"/>
    </source>
</evidence>
<feature type="chain" id="PRO_5037183695" evidence="4">
    <location>
        <begin position="22"/>
        <end position="293"/>
    </location>
</feature>
<dbReference type="SUPFAM" id="SSF48452">
    <property type="entry name" value="TPR-like"/>
    <property type="match status" value="1"/>
</dbReference>
<dbReference type="EMBL" id="PRDK01000009">
    <property type="protein sequence ID" value="MBE8715169.1"/>
    <property type="molecule type" value="Genomic_DNA"/>
</dbReference>
<comment type="caution">
    <text evidence="5">The sequence shown here is derived from an EMBL/GenBank/DDBJ whole genome shotgun (WGS) entry which is preliminary data.</text>
</comment>
<protein>
    <submittedName>
        <fullName evidence="5">Tetratricopeptide repeat protein</fullName>
    </submittedName>
</protein>
<sequence length="293" mass="33976">MKAYILLQILFTLLISQASYAQNQNNAELQKMADEDQKARGSATIDWSVLNREDSIRRENVYAFYRENKVITAQDYFNAGVVMQHGNDTVASSLAVSSFKRALELDSNLNRWWYAAAVDRDLMRRNEPQIYGTQFIKTSADGKWELYKMDATKISDAERLYYKVGTYAEQKEKERKMNLKSINQFFAQSNNIDETIQLIQQEFKKQQAADYSVDEADINNFGYQLMNNKKLEEALKIFKLNTELYPKGYNTFDSYGECLLILGKKDEAKKAYEKSLVLNPENNNAKKVLQELE</sequence>
<keyword evidence="2 3" id="KW-0802">TPR repeat</keyword>
<dbReference type="Gene3D" id="1.25.40.10">
    <property type="entry name" value="Tetratricopeptide repeat domain"/>
    <property type="match status" value="1"/>
</dbReference>
<name>A0A928YRN7_9SPHI</name>
<evidence type="ECO:0000313" key="6">
    <source>
        <dbReference type="Proteomes" id="UP000616201"/>
    </source>
</evidence>
<dbReference type="InterPro" id="IPR011990">
    <property type="entry name" value="TPR-like_helical_dom_sf"/>
</dbReference>
<dbReference type="SMART" id="SM00028">
    <property type="entry name" value="TPR"/>
    <property type="match status" value="2"/>
</dbReference>
<accession>A0A928YRN7</accession>
<keyword evidence="1" id="KW-0677">Repeat</keyword>
<dbReference type="AlphaFoldDB" id="A0A928YRN7"/>
<keyword evidence="6" id="KW-1185">Reference proteome</keyword>
<evidence type="ECO:0000256" key="3">
    <source>
        <dbReference type="PROSITE-ProRule" id="PRU00339"/>
    </source>
</evidence>
<evidence type="ECO:0000256" key="4">
    <source>
        <dbReference type="SAM" id="SignalP"/>
    </source>
</evidence>
<reference evidence="5" key="1">
    <citation type="submission" date="2018-02" db="EMBL/GenBank/DDBJ databases">
        <authorList>
            <person name="Vasarhelyi B.M."/>
            <person name="Deshmukh S."/>
            <person name="Balint B."/>
            <person name="Kukolya J."/>
        </authorList>
    </citation>
    <scope>NUCLEOTIDE SEQUENCE</scope>
    <source>
        <strain evidence="5">KB22</strain>
    </source>
</reference>
<organism evidence="5 6">
    <name type="scientific">Sphingobacterium hungaricum</name>
    <dbReference type="NCBI Taxonomy" id="2082723"/>
    <lineage>
        <taxon>Bacteria</taxon>
        <taxon>Pseudomonadati</taxon>
        <taxon>Bacteroidota</taxon>
        <taxon>Sphingobacteriia</taxon>
        <taxon>Sphingobacteriales</taxon>
        <taxon>Sphingobacteriaceae</taxon>
        <taxon>Sphingobacterium</taxon>
    </lineage>
</organism>
<dbReference type="RefSeq" id="WP_196937019.1">
    <property type="nucleotide sequence ID" value="NZ_MU158698.1"/>
</dbReference>
<dbReference type="PROSITE" id="PS50005">
    <property type="entry name" value="TPR"/>
    <property type="match status" value="1"/>
</dbReference>
<dbReference type="Pfam" id="PF07719">
    <property type="entry name" value="TPR_2"/>
    <property type="match status" value="1"/>
</dbReference>
<evidence type="ECO:0000256" key="1">
    <source>
        <dbReference type="ARBA" id="ARBA00022737"/>
    </source>
</evidence>
<dbReference type="InterPro" id="IPR019734">
    <property type="entry name" value="TPR_rpt"/>
</dbReference>
<feature type="repeat" description="TPR" evidence="3">
    <location>
        <begin position="249"/>
        <end position="282"/>
    </location>
</feature>
<dbReference type="Proteomes" id="UP000616201">
    <property type="component" value="Unassembled WGS sequence"/>
</dbReference>
<gene>
    <name evidence="5" type="ORF">C4F49_15910</name>
</gene>
<feature type="signal peptide" evidence="4">
    <location>
        <begin position="1"/>
        <end position="21"/>
    </location>
</feature>
<keyword evidence="4" id="KW-0732">Signal</keyword>
<proteinExistence type="predicted"/>
<evidence type="ECO:0000256" key="2">
    <source>
        <dbReference type="ARBA" id="ARBA00022803"/>
    </source>
</evidence>
<dbReference type="InterPro" id="IPR013105">
    <property type="entry name" value="TPR_2"/>
</dbReference>